<keyword evidence="12" id="KW-1185">Reference proteome</keyword>
<feature type="region of interest" description="Disordered" evidence="10">
    <location>
        <begin position="1"/>
        <end position="111"/>
    </location>
</feature>
<keyword evidence="3" id="KW-0963">Cytoplasm</keyword>
<evidence type="ECO:0000256" key="3">
    <source>
        <dbReference type="ARBA" id="ARBA00022490"/>
    </source>
</evidence>
<dbReference type="SUPFAM" id="SSF100950">
    <property type="entry name" value="NagB/RpiA/CoA transferase-like"/>
    <property type="match status" value="1"/>
</dbReference>
<dbReference type="PANTHER" id="PTHR10233:SF14">
    <property type="entry name" value="TRANSLATION INITIATION FACTOR EIF-2B SUBUNIT DELTA"/>
    <property type="match status" value="1"/>
</dbReference>
<keyword evidence="4" id="KW-0396">Initiation factor</keyword>
<evidence type="ECO:0000313" key="11">
    <source>
        <dbReference type="EMBL" id="KAG4410867.1"/>
    </source>
</evidence>
<dbReference type="GO" id="GO:0005829">
    <property type="term" value="C:cytosol"/>
    <property type="evidence" value="ECO:0007669"/>
    <property type="project" value="UniProtKB-SubCell"/>
</dbReference>
<evidence type="ECO:0000256" key="10">
    <source>
        <dbReference type="SAM" id="MobiDB-lite"/>
    </source>
</evidence>
<evidence type="ECO:0000256" key="8">
    <source>
        <dbReference type="ARBA" id="ARBA00046432"/>
    </source>
</evidence>
<evidence type="ECO:0000256" key="5">
    <source>
        <dbReference type="ARBA" id="ARBA00022917"/>
    </source>
</evidence>
<feature type="compositionally biased region" description="Basic and acidic residues" evidence="10">
    <location>
        <begin position="55"/>
        <end position="66"/>
    </location>
</feature>
<accession>A0A8H7T220</accession>
<evidence type="ECO:0000256" key="2">
    <source>
        <dbReference type="ARBA" id="ARBA00007251"/>
    </source>
</evidence>
<comment type="caution">
    <text evidence="11">The sequence shown here is derived from an EMBL/GenBank/DDBJ whole genome shotgun (WGS) entry which is preliminary data.</text>
</comment>
<evidence type="ECO:0000256" key="1">
    <source>
        <dbReference type="ARBA" id="ARBA00004514"/>
    </source>
</evidence>
<dbReference type="InterPro" id="IPR037171">
    <property type="entry name" value="NagB/RpiA_transferase-like"/>
</dbReference>
<evidence type="ECO:0000256" key="7">
    <source>
        <dbReference type="ARBA" id="ARBA00044356"/>
    </source>
</evidence>
<evidence type="ECO:0000256" key="9">
    <source>
        <dbReference type="RuleBase" id="RU003814"/>
    </source>
</evidence>
<comment type="similarity">
    <text evidence="2 9">Belongs to the eIF-2B alpha/beta/delta subunits family.</text>
</comment>
<dbReference type="AlphaFoldDB" id="A0A8H7T220"/>
<feature type="compositionally biased region" description="Polar residues" evidence="10">
    <location>
        <begin position="10"/>
        <end position="26"/>
    </location>
</feature>
<keyword evidence="5" id="KW-0648">Protein biosynthesis</keyword>
<sequence>MPSSDPPTVAETTPSSDSPAASQVQEKPQGKNGEVKPVTATDAPATGETKLSNAELKKQAKAEKAARRQQALAEKQSGAPQVTIAAVPGPQQKTEQQKGAKGQHKRGASTSVDVRTLPVRGAPAVPAIPAQPKKEDKTVEFFRHLYKQRTSTIAGASKEVHPAVLALGLQMSNYTICGSCARLVATLQAFKRVIETYTTPRGTSLTRHLTSHVLSPQIEYLSSCRPMSISMGNAIRWLKLEVSKVDISTPDSEAKENLCDAIDRFIQERVTFADQVIATSAADKIREGDVIMTFAKSSIVQRSLVEAHNAGKKFRVIVVDSRPLHEGKHMAAALVTLGLEVKYCLINGLSHNIQDVTKVMLGAHAMLSNGRLYSRVGTALVAMEANDADKPVLVLCETIKFTERVALDSIVHNEIAPADELVISGGALEKWGDVKKLQLCNPMYDVTPAEYIQMIVTESGNVPPTSVPVLHRLGNESQG</sequence>
<dbReference type="GO" id="GO:0003743">
    <property type="term" value="F:translation initiation factor activity"/>
    <property type="evidence" value="ECO:0007669"/>
    <property type="project" value="UniProtKB-KW"/>
</dbReference>
<dbReference type="Gene3D" id="3.40.50.10470">
    <property type="entry name" value="Translation initiation factor eif-2b, domain 2"/>
    <property type="match status" value="1"/>
</dbReference>
<gene>
    <name evidence="11" type="ORF">IFR04_016000</name>
</gene>
<dbReference type="InterPro" id="IPR042529">
    <property type="entry name" value="IF_2B-like_C"/>
</dbReference>
<evidence type="ECO:0000313" key="12">
    <source>
        <dbReference type="Proteomes" id="UP000664132"/>
    </source>
</evidence>
<organism evidence="11 12">
    <name type="scientific">Cadophora malorum</name>
    <dbReference type="NCBI Taxonomy" id="108018"/>
    <lineage>
        <taxon>Eukaryota</taxon>
        <taxon>Fungi</taxon>
        <taxon>Dikarya</taxon>
        <taxon>Ascomycota</taxon>
        <taxon>Pezizomycotina</taxon>
        <taxon>Leotiomycetes</taxon>
        <taxon>Helotiales</taxon>
        <taxon>Ploettnerulaceae</taxon>
        <taxon>Cadophora</taxon>
    </lineage>
</organism>
<dbReference type="EMBL" id="JAFJYH010000570">
    <property type="protein sequence ID" value="KAG4410867.1"/>
    <property type="molecule type" value="Genomic_DNA"/>
</dbReference>
<evidence type="ECO:0000256" key="6">
    <source>
        <dbReference type="ARBA" id="ARBA00044147"/>
    </source>
</evidence>
<reference evidence="11" key="1">
    <citation type="submission" date="2021-02" db="EMBL/GenBank/DDBJ databases">
        <title>Genome sequence Cadophora malorum strain M34.</title>
        <authorList>
            <person name="Stefanovic E."/>
            <person name="Vu D."/>
            <person name="Scully C."/>
            <person name="Dijksterhuis J."/>
            <person name="Roader J."/>
            <person name="Houbraken J."/>
        </authorList>
    </citation>
    <scope>NUCLEOTIDE SEQUENCE</scope>
    <source>
        <strain evidence="11">M34</strain>
    </source>
</reference>
<comment type="subcellular location">
    <subcellularLocation>
        <location evidence="1">Cytoplasm</location>
        <location evidence="1">Cytosol</location>
    </subcellularLocation>
</comment>
<protein>
    <recommendedName>
        <fullName evidence="6">Translation initiation factor eIF2B subunit delta</fullName>
    </recommendedName>
    <alternativeName>
        <fullName evidence="7">eIF2B GDP-GTP exchange factor subunit delta</fullName>
    </alternativeName>
</protein>
<dbReference type="Proteomes" id="UP000664132">
    <property type="component" value="Unassembled WGS sequence"/>
</dbReference>
<dbReference type="Pfam" id="PF01008">
    <property type="entry name" value="IF-2B"/>
    <property type="match status" value="1"/>
</dbReference>
<proteinExistence type="inferred from homology"/>
<dbReference type="InterPro" id="IPR000649">
    <property type="entry name" value="IF-2B-related"/>
</dbReference>
<evidence type="ECO:0000256" key="4">
    <source>
        <dbReference type="ARBA" id="ARBA00022540"/>
    </source>
</evidence>
<comment type="subunit">
    <text evidence="8">Component of the translation initiation factor 2B (eIF2B) complex which is a heterodecamer of two sets of five different subunits: alpha, beta, gamma, delta and epsilon. Subunits alpha, beta and delta comprise a regulatory subcomplex and subunits epsilon and gamma comprise a catalytic subcomplex. Within the complex, the hexameric regulatory complex resides at the center, with the two heterodimeric catalytic subcomplexes bound on opposite sides.</text>
</comment>
<dbReference type="PANTHER" id="PTHR10233">
    <property type="entry name" value="TRANSLATION INITIATION FACTOR EIF-2B"/>
    <property type="match status" value="1"/>
</dbReference>
<dbReference type="OrthoDB" id="10254737at2759"/>
<name>A0A8H7T220_9HELO</name>